<dbReference type="NCBIfam" id="TIGR00278">
    <property type="entry name" value="membrane protein insertion efficiency factor YidD"/>
    <property type="match status" value="1"/>
</dbReference>
<dbReference type="KEGG" id="acg:AWM71_03415"/>
<proteinExistence type="inferred from homology"/>
<dbReference type="AlphaFoldDB" id="A0A120I8P2"/>
<accession>A0A120I8P2</accession>
<comment type="function">
    <text evidence="1">Could be involved in insertion of integral membrane proteins into the membrane.</text>
</comment>
<evidence type="ECO:0000313" key="5">
    <source>
        <dbReference type="Proteomes" id="UP000234775"/>
    </source>
</evidence>
<gene>
    <name evidence="3" type="ORF">CYJ27_07985</name>
    <name evidence="2" type="ORF">HMPREF3187_00749</name>
</gene>
<dbReference type="Proteomes" id="UP000070422">
    <property type="component" value="Unassembled WGS sequence"/>
</dbReference>
<dbReference type="EMBL" id="PKGZ01000009">
    <property type="protein sequence ID" value="PKY90832.1"/>
    <property type="molecule type" value="Genomic_DNA"/>
</dbReference>
<keyword evidence="5" id="KW-1185">Reference proteome</keyword>
<dbReference type="OrthoDB" id="9801753at2"/>
<evidence type="ECO:0000256" key="1">
    <source>
        <dbReference type="HAMAP-Rule" id="MF_00386"/>
    </source>
</evidence>
<protein>
    <recommendedName>
        <fullName evidence="1">Putative membrane protein insertion efficiency factor</fullName>
    </recommendedName>
</protein>
<dbReference type="InterPro" id="IPR002696">
    <property type="entry name" value="Membr_insert_effic_factor_YidD"/>
</dbReference>
<name>A0A120I8P2_9LACT</name>
<dbReference type="RefSeq" id="WP_060776661.1">
    <property type="nucleotide sequence ID" value="NZ_CP014159.1"/>
</dbReference>
<evidence type="ECO:0000313" key="4">
    <source>
        <dbReference type="Proteomes" id="UP000070422"/>
    </source>
</evidence>
<dbReference type="GO" id="GO:0005886">
    <property type="term" value="C:plasma membrane"/>
    <property type="evidence" value="ECO:0007669"/>
    <property type="project" value="UniProtKB-SubCell"/>
</dbReference>
<dbReference type="PANTHER" id="PTHR33383:SF1">
    <property type="entry name" value="MEMBRANE PROTEIN INSERTION EFFICIENCY FACTOR-RELATED"/>
    <property type="match status" value="1"/>
</dbReference>
<dbReference type="EMBL" id="LSCQ01000040">
    <property type="protein sequence ID" value="KXB36575.1"/>
    <property type="molecule type" value="Genomic_DNA"/>
</dbReference>
<keyword evidence="1" id="KW-1003">Cell membrane</keyword>
<sequence length="88" mass="10115">MNKVFIKGVLFYQKWISPLFSPSCRYFPTCSNYMLQSLAKYGAFKGGLMGIFRILRCHPLAKGGVDPVPDTFSWKKSFKSKDNNHFLL</sequence>
<reference evidence="3 5" key="2">
    <citation type="submission" date="2017-12" db="EMBL/GenBank/DDBJ databases">
        <title>Phylogenetic diversity of female urinary microbiome.</title>
        <authorList>
            <person name="Thomas-White K."/>
            <person name="Wolfe A.J."/>
        </authorList>
    </citation>
    <scope>NUCLEOTIDE SEQUENCE [LARGE SCALE GENOMIC DNA]</scope>
    <source>
        <strain evidence="3 5">UMB0844</strain>
    </source>
</reference>
<organism evidence="2 4">
    <name type="scientific">Aerococcus christensenii</name>
    <dbReference type="NCBI Taxonomy" id="87541"/>
    <lineage>
        <taxon>Bacteria</taxon>
        <taxon>Bacillati</taxon>
        <taxon>Bacillota</taxon>
        <taxon>Bacilli</taxon>
        <taxon>Lactobacillales</taxon>
        <taxon>Aerococcaceae</taxon>
        <taxon>Aerococcus</taxon>
    </lineage>
</organism>
<reference evidence="2 4" key="1">
    <citation type="submission" date="2016-01" db="EMBL/GenBank/DDBJ databases">
        <authorList>
            <person name="Oliw E.H."/>
        </authorList>
    </citation>
    <scope>NUCLEOTIDE SEQUENCE [LARGE SCALE GENOMIC DNA]</scope>
    <source>
        <strain evidence="2 4">KA00635</strain>
    </source>
</reference>
<dbReference type="HAMAP" id="MF_00386">
    <property type="entry name" value="UPF0161_YidD"/>
    <property type="match status" value="1"/>
</dbReference>
<comment type="similarity">
    <text evidence="1">Belongs to the UPF0161 family.</text>
</comment>
<comment type="subcellular location">
    <subcellularLocation>
        <location evidence="1">Cell membrane</location>
        <topology evidence="1">Peripheral membrane protein</topology>
        <orientation evidence="1">Cytoplasmic side</orientation>
    </subcellularLocation>
</comment>
<evidence type="ECO:0000313" key="2">
    <source>
        <dbReference type="EMBL" id="KXB36575.1"/>
    </source>
</evidence>
<evidence type="ECO:0000313" key="3">
    <source>
        <dbReference type="EMBL" id="PKY90832.1"/>
    </source>
</evidence>
<dbReference type="STRING" id="87541.AWM71_03415"/>
<keyword evidence="1" id="KW-0472">Membrane</keyword>
<dbReference type="Pfam" id="PF01809">
    <property type="entry name" value="YidD"/>
    <property type="match status" value="1"/>
</dbReference>
<dbReference type="PATRIC" id="fig|87541.4.peg.747"/>
<dbReference type="PANTHER" id="PTHR33383">
    <property type="entry name" value="MEMBRANE PROTEIN INSERTION EFFICIENCY FACTOR-RELATED"/>
    <property type="match status" value="1"/>
</dbReference>
<dbReference type="SMART" id="SM01234">
    <property type="entry name" value="Haemolytic"/>
    <property type="match status" value="1"/>
</dbReference>
<dbReference type="Proteomes" id="UP000234775">
    <property type="component" value="Unassembled WGS sequence"/>
</dbReference>
<comment type="caution">
    <text evidence="2">The sequence shown here is derived from an EMBL/GenBank/DDBJ whole genome shotgun (WGS) entry which is preliminary data.</text>
</comment>